<dbReference type="Pfam" id="PF20147">
    <property type="entry name" value="Crinkler"/>
    <property type="match status" value="1"/>
</dbReference>
<evidence type="ECO:0000313" key="6">
    <source>
        <dbReference type="EMBL" id="KAE9157487.1"/>
    </source>
</evidence>
<protein>
    <recommendedName>
        <fullName evidence="5">Crinkler effector protein N-terminal domain-containing protein</fullName>
    </recommendedName>
</protein>
<comment type="subcellular location">
    <subcellularLocation>
        <location evidence="1">Host cell</location>
    </subcellularLocation>
    <subcellularLocation>
        <location evidence="2">Secreted</location>
    </subcellularLocation>
</comment>
<feature type="chain" id="PRO_5026194556" description="Crinkler effector protein N-terminal domain-containing protein" evidence="4">
    <location>
        <begin position="20"/>
        <end position="162"/>
    </location>
</feature>
<dbReference type="Proteomes" id="UP000476176">
    <property type="component" value="Unassembled WGS sequence"/>
</dbReference>
<dbReference type="InterPro" id="IPR045379">
    <property type="entry name" value="Crinkler_N"/>
</dbReference>
<dbReference type="GO" id="GO:0043657">
    <property type="term" value="C:host cell"/>
    <property type="evidence" value="ECO:0007669"/>
    <property type="project" value="UniProtKB-SubCell"/>
</dbReference>
<gene>
    <name evidence="6" type="ORF">PF004_g32200</name>
</gene>
<organism evidence="6 7">
    <name type="scientific">Phytophthora fragariae</name>
    <dbReference type="NCBI Taxonomy" id="53985"/>
    <lineage>
        <taxon>Eukaryota</taxon>
        <taxon>Sar</taxon>
        <taxon>Stramenopiles</taxon>
        <taxon>Oomycota</taxon>
        <taxon>Peronosporomycetes</taxon>
        <taxon>Peronosporales</taxon>
        <taxon>Peronosporaceae</taxon>
        <taxon>Phytophthora</taxon>
    </lineage>
</organism>
<dbReference type="EMBL" id="QXGC01009595">
    <property type="protein sequence ID" value="KAE9157487.1"/>
    <property type="molecule type" value="Genomic_DNA"/>
</dbReference>
<evidence type="ECO:0000256" key="1">
    <source>
        <dbReference type="ARBA" id="ARBA00004340"/>
    </source>
</evidence>
<feature type="domain" description="Crinkler effector protein N-terminal" evidence="5">
    <location>
        <begin position="4"/>
        <end position="66"/>
    </location>
</feature>
<evidence type="ECO:0000256" key="2">
    <source>
        <dbReference type="ARBA" id="ARBA00004613"/>
    </source>
</evidence>
<keyword evidence="4" id="KW-0732">Signal</keyword>
<evidence type="ECO:0000256" key="4">
    <source>
        <dbReference type="SAM" id="SignalP"/>
    </source>
</evidence>
<dbReference type="GO" id="GO:0005576">
    <property type="term" value="C:extracellular region"/>
    <property type="evidence" value="ECO:0007669"/>
    <property type="project" value="UniProtKB-SubCell"/>
</dbReference>
<proteinExistence type="predicted"/>
<accession>A0A6G0M6X1</accession>
<dbReference type="AlphaFoldDB" id="A0A6G0M6X1"/>
<feature type="signal peptide" evidence="4">
    <location>
        <begin position="1"/>
        <end position="19"/>
    </location>
</feature>
<name>A0A6G0M6X1_9STRA</name>
<sequence>MKMVKLFCAIVGVAGSAYGVEVARGAVDDLEDAIRKKSSDRIECDDQLQLFLAMTEGPEWLSSMDPDVISMRSGYQTIHVLVNIPKPQWKRTVETLYSLDSESLYFVSQVQAAEQLCQVHKAVFIGAGGGPQSDAWPIALTDNERGLGKTAIGNEYIRRCRE</sequence>
<reference evidence="6 7" key="1">
    <citation type="submission" date="2018-09" db="EMBL/GenBank/DDBJ databases">
        <title>Genomic investigation of the strawberry pathogen Phytophthora fragariae indicates pathogenicity is determined by transcriptional variation in three key races.</title>
        <authorList>
            <person name="Adams T.M."/>
            <person name="Armitage A.D."/>
            <person name="Sobczyk M.K."/>
            <person name="Bates H.J."/>
            <person name="Dunwell J.M."/>
            <person name="Nellist C.F."/>
            <person name="Harrison R.J."/>
        </authorList>
    </citation>
    <scope>NUCLEOTIDE SEQUENCE [LARGE SCALE GENOMIC DNA]</scope>
    <source>
        <strain evidence="6 7">BC-23</strain>
    </source>
</reference>
<evidence type="ECO:0000259" key="5">
    <source>
        <dbReference type="Pfam" id="PF20147"/>
    </source>
</evidence>
<comment type="caution">
    <text evidence="6">The sequence shown here is derived from an EMBL/GenBank/DDBJ whole genome shotgun (WGS) entry which is preliminary data.</text>
</comment>
<evidence type="ECO:0000256" key="3">
    <source>
        <dbReference type="ARBA" id="ARBA00022525"/>
    </source>
</evidence>
<evidence type="ECO:0000313" key="7">
    <source>
        <dbReference type="Proteomes" id="UP000476176"/>
    </source>
</evidence>
<keyword evidence="3" id="KW-0964">Secreted</keyword>